<comment type="caution">
    <text evidence="4">The sequence shown here is derived from an EMBL/GenBank/DDBJ whole genome shotgun (WGS) entry which is preliminary data.</text>
</comment>
<keyword evidence="1" id="KW-0805">Transcription regulation</keyword>
<dbReference type="Pfam" id="PF17856">
    <property type="entry name" value="TIP49_C"/>
    <property type="match status" value="1"/>
</dbReference>
<dbReference type="GO" id="GO:0003678">
    <property type="term" value="F:DNA helicase activity"/>
    <property type="evidence" value="ECO:0007669"/>
    <property type="project" value="UniProtKB-EC"/>
</dbReference>
<dbReference type="EMBL" id="CABDUW010001776">
    <property type="protein sequence ID" value="VTJ83877.1"/>
    <property type="molecule type" value="Genomic_DNA"/>
</dbReference>
<dbReference type="Proteomes" id="UP000335636">
    <property type="component" value="Unassembled WGS sequence"/>
</dbReference>
<keyword evidence="1" id="KW-0547">Nucleotide-binding</keyword>
<evidence type="ECO:0000313" key="5">
    <source>
        <dbReference type="Proteomes" id="UP000335636"/>
    </source>
</evidence>
<evidence type="ECO:0000259" key="3">
    <source>
        <dbReference type="Pfam" id="PF17856"/>
    </source>
</evidence>
<comment type="subcellular location">
    <subcellularLocation>
        <location evidence="1">Nucleus</location>
    </subcellularLocation>
</comment>
<dbReference type="GO" id="GO:0006281">
    <property type="term" value="P:DNA repair"/>
    <property type="evidence" value="ECO:0007669"/>
    <property type="project" value="UniProtKB-KW"/>
</dbReference>
<keyword evidence="1" id="KW-0067">ATP-binding</keyword>
<dbReference type="GO" id="GO:0005634">
    <property type="term" value="C:nucleus"/>
    <property type="evidence" value="ECO:0007669"/>
    <property type="project" value="UniProtKB-SubCell"/>
</dbReference>
<proteinExistence type="inferred from homology"/>
<dbReference type="PANTHER" id="PTHR11093">
    <property type="entry name" value="RUVB-RELATED REPTIN AND PONTIN"/>
    <property type="match status" value="1"/>
</dbReference>
<evidence type="ECO:0000313" key="4">
    <source>
        <dbReference type="EMBL" id="VTJ83877.1"/>
    </source>
</evidence>
<reference evidence="4" key="1">
    <citation type="submission" date="2019-04" db="EMBL/GenBank/DDBJ databases">
        <authorList>
            <person name="Alioto T."/>
            <person name="Alioto T."/>
        </authorList>
    </citation>
    <scope>NUCLEOTIDE SEQUENCE [LARGE SCALE GENOMIC DNA]</scope>
</reference>
<organism evidence="4 5">
    <name type="scientific">Marmota monax</name>
    <name type="common">Woodchuck</name>
    <dbReference type="NCBI Taxonomy" id="9995"/>
    <lineage>
        <taxon>Eukaryota</taxon>
        <taxon>Metazoa</taxon>
        <taxon>Chordata</taxon>
        <taxon>Craniata</taxon>
        <taxon>Vertebrata</taxon>
        <taxon>Euteleostomi</taxon>
        <taxon>Mammalia</taxon>
        <taxon>Eutheria</taxon>
        <taxon>Euarchontoglires</taxon>
        <taxon>Glires</taxon>
        <taxon>Rodentia</taxon>
        <taxon>Sciuromorpha</taxon>
        <taxon>Sciuridae</taxon>
        <taxon>Xerinae</taxon>
        <taxon>Marmotini</taxon>
        <taxon>Marmota</taxon>
    </lineage>
</organism>
<name>A0A5E4CQ24_MARMO</name>
<protein>
    <recommendedName>
        <fullName evidence="1">RuvB-like helicase</fullName>
        <ecNumber evidence="1">3.6.4.12</ecNumber>
    </recommendedName>
</protein>
<gene>
    <name evidence="4" type="ORF">MONAX_5E012300</name>
</gene>
<dbReference type="Gene3D" id="1.10.8.60">
    <property type="match status" value="1"/>
</dbReference>
<keyword evidence="1" id="KW-0233">DNA recombination</keyword>
<dbReference type="EC" id="3.6.4.12" evidence="1"/>
<evidence type="ECO:0000256" key="1">
    <source>
        <dbReference type="RuleBase" id="RU363048"/>
    </source>
</evidence>
<keyword evidence="1" id="KW-0234">DNA repair</keyword>
<feature type="domain" description="RuvB-like AAA-lid" evidence="3">
    <location>
        <begin position="34"/>
        <end position="98"/>
    </location>
</feature>
<comment type="function">
    <text evidence="1">Proposed core component of the chromatin remodeling Ino80 complex which exhibits DNA- and nucleosome-activated ATPase activity and catalyzes ATP-dependent nucleosome sliding.</text>
</comment>
<comment type="catalytic activity">
    <reaction evidence="1">
        <text>ATP + H2O = ADP + phosphate + H(+)</text>
        <dbReference type="Rhea" id="RHEA:13065"/>
        <dbReference type="ChEBI" id="CHEBI:15377"/>
        <dbReference type="ChEBI" id="CHEBI:15378"/>
        <dbReference type="ChEBI" id="CHEBI:30616"/>
        <dbReference type="ChEBI" id="CHEBI:43474"/>
        <dbReference type="ChEBI" id="CHEBI:456216"/>
        <dbReference type="EC" id="3.6.4.12"/>
    </reaction>
</comment>
<keyword evidence="1" id="KW-0539">Nucleus</keyword>
<feature type="region of interest" description="Disordered" evidence="2">
    <location>
        <begin position="1"/>
        <end position="30"/>
    </location>
</feature>
<sequence>MVDEAPGSGDLDRATRHFIPRPLPPSAHGTGDRIIKIRAQMEGIHISEEVLTHLGEIGTKTTLRFLVQLLTPANLLAKINGKDSIEQEPMEETSELFMTPNPQPRSWLTTRTVHERTQATLHGDCIPMK</sequence>
<keyword evidence="1" id="KW-0347">Helicase</keyword>
<dbReference type="GO" id="GO:0006310">
    <property type="term" value="P:DNA recombination"/>
    <property type="evidence" value="ECO:0007669"/>
    <property type="project" value="UniProtKB-KW"/>
</dbReference>
<evidence type="ECO:0000256" key="2">
    <source>
        <dbReference type="SAM" id="MobiDB-lite"/>
    </source>
</evidence>
<dbReference type="GO" id="GO:0005524">
    <property type="term" value="F:ATP binding"/>
    <property type="evidence" value="ECO:0007669"/>
    <property type="project" value="UniProtKB-KW"/>
</dbReference>
<keyword evidence="1" id="KW-0378">Hydrolase</keyword>
<dbReference type="InterPro" id="IPR027238">
    <property type="entry name" value="RuvB-like"/>
</dbReference>
<keyword evidence="1" id="KW-0804">Transcription</keyword>
<dbReference type="InterPro" id="IPR041048">
    <property type="entry name" value="RuvB-like_C"/>
</dbReference>
<keyword evidence="1" id="KW-0227">DNA damage</keyword>
<accession>A0A5E4CQ24</accession>
<dbReference type="AlphaFoldDB" id="A0A5E4CQ24"/>
<keyword evidence="5" id="KW-1185">Reference proteome</keyword>
<feature type="non-terminal residue" evidence="4">
    <location>
        <position position="129"/>
    </location>
</feature>
<comment type="similarity">
    <text evidence="1">Belongs to the RuvB family.</text>
</comment>
<dbReference type="GO" id="GO:0016887">
    <property type="term" value="F:ATP hydrolysis activity"/>
    <property type="evidence" value="ECO:0007669"/>
    <property type="project" value="RHEA"/>
</dbReference>